<evidence type="ECO:0000256" key="1">
    <source>
        <dbReference type="ARBA" id="ARBA00004123"/>
    </source>
</evidence>
<keyword evidence="4" id="KW-0804">Transcription</keyword>
<dbReference type="SUPFAM" id="SSF57959">
    <property type="entry name" value="Leucine zipper domain"/>
    <property type="match status" value="1"/>
</dbReference>
<dbReference type="Proteomes" id="UP000695022">
    <property type="component" value="Unplaced"/>
</dbReference>
<dbReference type="SMART" id="SM00338">
    <property type="entry name" value="BRLZ"/>
    <property type="match status" value="1"/>
</dbReference>
<dbReference type="PROSITE" id="PS50217">
    <property type="entry name" value="BZIP"/>
    <property type="match status" value="1"/>
</dbReference>
<feature type="region of interest" description="Disordered" evidence="7">
    <location>
        <begin position="111"/>
        <end position="137"/>
    </location>
</feature>
<keyword evidence="6" id="KW-0175">Coiled coil</keyword>
<sequence>METGGWLQGLPDDDLVALSADVGSDCSSCSMPGSGNTSLEDPQQGSWNSNGGSNTCRALRCDPMPPLLPPPPPYIDDANYATLNPIGHVTAAQTPLTHAMATSLTQEYALSNHHHHHQQQQQQQQQHQHQQNQYQQQLPLVQSSPQELEASSLLPGSLYGGQDLIEGSMTMSELAPHNHDNAANQQMYFSPWHDASAVYPPPQEPSVASAHITGEHADALMTSYYGGDAKQRFQTSPPQSLSGLNTSDIENSTTIAHYQPRDVIRKRRKTMVPVDRKDDGYWEKRRKNNESAKKSREYKKDREKKFFRRACELEQENQMLRERIAELETKMISAAKDCAYANM</sequence>
<evidence type="ECO:0000256" key="6">
    <source>
        <dbReference type="SAM" id="Coils"/>
    </source>
</evidence>
<protein>
    <submittedName>
        <fullName evidence="10">Hairy/enhancer-of-split related with YRPW motif protein-like</fullName>
    </submittedName>
</protein>
<evidence type="ECO:0000313" key="9">
    <source>
        <dbReference type="Proteomes" id="UP000695022"/>
    </source>
</evidence>
<keyword evidence="5" id="KW-0539">Nucleus</keyword>
<dbReference type="RefSeq" id="XP_014661868.1">
    <property type="nucleotide sequence ID" value="XM_014806382.1"/>
</dbReference>
<evidence type="ECO:0000256" key="2">
    <source>
        <dbReference type="ARBA" id="ARBA00023015"/>
    </source>
</evidence>
<evidence type="ECO:0000259" key="8">
    <source>
        <dbReference type="PROSITE" id="PS50217"/>
    </source>
</evidence>
<dbReference type="InterPro" id="IPR004827">
    <property type="entry name" value="bZIP"/>
</dbReference>
<feature type="coiled-coil region" evidence="6">
    <location>
        <begin position="310"/>
        <end position="337"/>
    </location>
</feature>
<evidence type="ECO:0000256" key="5">
    <source>
        <dbReference type="ARBA" id="ARBA00023242"/>
    </source>
</evidence>
<dbReference type="PANTHER" id="PTHR11988">
    <property type="entry name" value="THYROTROPH EMBRYONIC FACTOR RELATED"/>
    <property type="match status" value="1"/>
</dbReference>
<evidence type="ECO:0000313" key="10">
    <source>
        <dbReference type="RefSeq" id="XP_014661868.1"/>
    </source>
</evidence>
<name>A0ABM1DPJ7_PRICU</name>
<feature type="domain" description="BZIP" evidence="8">
    <location>
        <begin position="278"/>
        <end position="331"/>
    </location>
</feature>
<dbReference type="GeneID" id="106804964"/>
<keyword evidence="2" id="KW-0805">Transcription regulation</keyword>
<comment type="subcellular location">
    <subcellularLocation>
        <location evidence="1">Nucleus</location>
    </subcellularLocation>
</comment>
<feature type="compositionally biased region" description="Polar residues" evidence="7">
    <location>
        <begin position="232"/>
        <end position="248"/>
    </location>
</feature>
<keyword evidence="9" id="KW-1185">Reference proteome</keyword>
<dbReference type="InterPro" id="IPR046347">
    <property type="entry name" value="bZIP_sf"/>
</dbReference>
<dbReference type="InterPro" id="IPR040223">
    <property type="entry name" value="PAR_bZIP"/>
</dbReference>
<dbReference type="CDD" id="cd14695">
    <property type="entry name" value="bZIP_HLF"/>
    <property type="match status" value="1"/>
</dbReference>
<accession>A0ABM1DPJ7</accession>
<proteinExistence type="predicted"/>
<keyword evidence="3" id="KW-0238">DNA-binding</keyword>
<evidence type="ECO:0000256" key="4">
    <source>
        <dbReference type="ARBA" id="ARBA00023163"/>
    </source>
</evidence>
<feature type="region of interest" description="Disordered" evidence="7">
    <location>
        <begin position="26"/>
        <end position="54"/>
    </location>
</feature>
<evidence type="ECO:0000256" key="3">
    <source>
        <dbReference type="ARBA" id="ARBA00023125"/>
    </source>
</evidence>
<feature type="compositionally biased region" description="Low complexity" evidence="7">
    <location>
        <begin position="119"/>
        <end position="137"/>
    </location>
</feature>
<dbReference type="PANTHER" id="PTHR11988:SF42">
    <property type="entry name" value="PROTEIN GIANT"/>
    <property type="match status" value="1"/>
</dbReference>
<dbReference type="Gene3D" id="1.20.5.170">
    <property type="match status" value="1"/>
</dbReference>
<dbReference type="Pfam" id="PF07716">
    <property type="entry name" value="bZIP_2"/>
    <property type="match status" value="1"/>
</dbReference>
<gene>
    <name evidence="10" type="primary">LOC106804964</name>
</gene>
<reference evidence="10" key="1">
    <citation type="submission" date="2025-08" db="UniProtKB">
        <authorList>
            <consortium name="RefSeq"/>
        </authorList>
    </citation>
    <scope>IDENTIFICATION</scope>
</reference>
<evidence type="ECO:0000256" key="7">
    <source>
        <dbReference type="SAM" id="MobiDB-lite"/>
    </source>
</evidence>
<organism evidence="9 10">
    <name type="scientific">Priapulus caudatus</name>
    <name type="common">Priapulid worm</name>
    <dbReference type="NCBI Taxonomy" id="37621"/>
    <lineage>
        <taxon>Eukaryota</taxon>
        <taxon>Metazoa</taxon>
        <taxon>Ecdysozoa</taxon>
        <taxon>Scalidophora</taxon>
        <taxon>Priapulida</taxon>
        <taxon>Priapulimorpha</taxon>
        <taxon>Priapulimorphida</taxon>
        <taxon>Priapulidae</taxon>
        <taxon>Priapulus</taxon>
    </lineage>
</organism>
<feature type="region of interest" description="Disordered" evidence="7">
    <location>
        <begin position="229"/>
        <end position="248"/>
    </location>
</feature>